<reference evidence="1 2" key="1">
    <citation type="submission" date="2016-01" db="EMBL/GenBank/DDBJ databases">
        <title>Draft Genome Sequences of Seven Thermophilic Sporeformers Isolated from Foods.</title>
        <authorList>
            <person name="Berendsen E.M."/>
            <person name="Wells-Bennik M.H."/>
            <person name="Krawcyk A.O."/>
            <person name="De Jong A."/>
            <person name="Holsappel S."/>
            <person name="Eijlander R.T."/>
            <person name="Kuipers O.P."/>
        </authorList>
    </citation>
    <scope>NUCLEOTIDE SEQUENCE [LARGE SCALE GENOMIC DNA]</scope>
    <source>
        <strain evidence="1 2">B4135</strain>
    </source>
</reference>
<comment type="caution">
    <text evidence="1">The sequence shown here is derived from an EMBL/GenBank/DDBJ whole genome shotgun (WGS) entry which is preliminary data.</text>
</comment>
<dbReference type="AlphaFoldDB" id="A0A150LEH6"/>
<proteinExistence type="predicted"/>
<dbReference type="EMBL" id="LQYT01000119">
    <property type="protein sequence ID" value="KYD10366.1"/>
    <property type="molecule type" value="Genomic_DNA"/>
</dbReference>
<name>A0A150LEH6_9BACI</name>
<sequence length="41" mass="4936">MIEHFGKIIIIFILTSNPPFPVYKKFSINMEDFGRNNRMIY</sequence>
<evidence type="ECO:0000313" key="1">
    <source>
        <dbReference type="EMBL" id="KYD10366.1"/>
    </source>
</evidence>
<dbReference type="Proteomes" id="UP000075683">
    <property type="component" value="Unassembled WGS sequence"/>
</dbReference>
<dbReference type="PATRIC" id="fig|301148.3.peg.1578"/>
<evidence type="ECO:0000313" key="2">
    <source>
        <dbReference type="Proteomes" id="UP000075683"/>
    </source>
</evidence>
<protein>
    <submittedName>
        <fullName evidence="1">Uncharacterized protein</fullName>
    </submittedName>
</protein>
<gene>
    <name evidence="1" type="ORF">B4135_3541</name>
</gene>
<dbReference type="STRING" id="301148.B4135_3541"/>
<accession>A0A150LEH6</accession>
<organism evidence="1 2">
    <name type="scientific">Caldibacillus debilis</name>
    <dbReference type="NCBI Taxonomy" id="301148"/>
    <lineage>
        <taxon>Bacteria</taxon>
        <taxon>Bacillati</taxon>
        <taxon>Bacillota</taxon>
        <taxon>Bacilli</taxon>
        <taxon>Bacillales</taxon>
        <taxon>Bacillaceae</taxon>
        <taxon>Caldibacillus</taxon>
    </lineage>
</organism>